<protein>
    <submittedName>
        <fullName evidence="1">Uncharacterized protein</fullName>
    </submittedName>
</protein>
<dbReference type="EMBL" id="HAEB01004953">
    <property type="protein sequence ID" value="SBQ51480.1"/>
    <property type="molecule type" value="Transcribed_RNA"/>
</dbReference>
<reference evidence="1" key="2">
    <citation type="submission" date="2016-06" db="EMBL/GenBank/DDBJ databases">
        <title>The genome of a short-lived fish provides insights into sex chromosome evolution and the genetic control of aging.</title>
        <authorList>
            <person name="Reichwald K."/>
            <person name="Felder M."/>
            <person name="Petzold A."/>
            <person name="Koch P."/>
            <person name="Groth M."/>
            <person name="Platzer M."/>
        </authorList>
    </citation>
    <scope>NUCLEOTIDE SEQUENCE</scope>
    <source>
        <tissue evidence="1">Brain</tissue>
    </source>
</reference>
<sequence>LGTSSGGVLQLQDGYIVEICKKKFLANRTYQPCSLCISFVLNGHFISDHSLLRSASQAVQFNSVYSY</sequence>
<proteinExistence type="predicted"/>
<feature type="non-terminal residue" evidence="1">
    <location>
        <position position="1"/>
    </location>
</feature>
<reference evidence="1" key="1">
    <citation type="submission" date="2016-05" db="EMBL/GenBank/DDBJ databases">
        <authorList>
            <person name="Lavstsen T."/>
            <person name="Jespersen J.S."/>
        </authorList>
    </citation>
    <scope>NUCLEOTIDE SEQUENCE</scope>
    <source>
        <tissue evidence="1">Brain</tissue>
    </source>
</reference>
<dbReference type="AlphaFoldDB" id="A0A1A8EWG8"/>
<accession>A0A1A8EWG8</accession>
<gene>
    <name evidence="1" type="primary">Nfu_g_1_003588</name>
</gene>
<name>A0A1A8EWG8_9TELE</name>
<evidence type="ECO:0000313" key="1">
    <source>
        <dbReference type="EMBL" id="SBQ51480.1"/>
    </source>
</evidence>
<organism evidence="1">
    <name type="scientific">Nothobranchius korthausae</name>
    <dbReference type="NCBI Taxonomy" id="1143690"/>
    <lineage>
        <taxon>Eukaryota</taxon>
        <taxon>Metazoa</taxon>
        <taxon>Chordata</taxon>
        <taxon>Craniata</taxon>
        <taxon>Vertebrata</taxon>
        <taxon>Euteleostomi</taxon>
        <taxon>Actinopterygii</taxon>
        <taxon>Neopterygii</taxon>
        <taxon>Teleostei</taxon>
        <taxon>Neoteleostei</taxon>
        <taxon>Acanthomorphata</taxon>
        <taxon>Ovalentaria</taxon>
        <taxon>Atherinomorphae</taxon>
        <taxon>Cyprinodontiformes</taxon>
        <taxon>Nothobranchiidae</taxon>
        <taxon>Nothobranchius</taxon>
    </lineage>
</organism>
<feature type="non-terminal residue" evidence="1">
    <location>
        <position position="67"/>
    </location>
</feature>